<protein>
    <submittedName>
        <fullName evidence="2">Uncharacterized protein</fullName>
    </submittedName>
</protein>
<accession>A0A151HQG2</accession>
<feature type="compositionally biased region" description="Polar residues" evidence="1">
    <location>
        <begin position="127"/>
        <end position="140"/>
    </location>
</feature>
<sequence>MCAWRMHRRNASATRTSAESEECRRPTALPAEAGRGTDRGLRTGRGCAALFAAARTRLPTQTGALGGRAARRLPDAADATRRSDPACRETAQTPRGPRLGHERRRLPPGRRTETLGGSQTNRRRHSATSNFEGSTRCCSE</sequence>
<name>A0A151HQG2_TOXGO</name>
<feature type="compositionally biased region" description="Basic and acidic residues" evidence="1">
    <location>
        <begin position="72"/>
        <end position="87"/>
    </location>
</feature>
<feature type="compositionally biased region" description="Basic residues" evidence="1">
    <location>
        <begin position="1"/>
        <end position="10"/>
    </location>
</feature>
<evidence type="ECO:0000256" key="1">
    <source>
        <dbReference type="SAM" id="MobiDB-lite"/>
    </source>
</evidence>
<dbReference type="AlphaFoldDB" id="A0A151HQG2"/>
<evidence type="ECO:0000313" key="3">
    <source>
        <dbReference type="Proteomes" id="UP000075225"/>
    </source>
</evidence>
<dbReference type="Proteomes" id="UP000075225">
    <property type="component" value="Unassembled WGS sequence"/>
</dbReference>
<reference evidence="3" key="1">
    <citation type="submission" date="2016-03" db="EMBL/GenBank/DDBJ databases">
        <authorList>
            <person name="Sibley D."/>
            <person name="Venepally P."/>
            <person name="Karamycheva S."/>
            <person name="Hadjithomas M."/>
            <person name="Khan A."/>
            <person name="Brunk B."/>
            <person name="Roos D."/>
            <person name="Caler E."/>
            <person name="Lorenzi H."/>
        </authorList>
    </citation>
    <scope>NUCLEOTIDE SEQUENCE [LARGE SCALE GENOMIC DNA]</scope>
    <source>
        <strain evidence="3">TgCatPRC2</strain>
    </source>
</reference>
<organism evidence="2 3">
    <name type="scientific">Toxoplasma gondii TgCatPRC2</name>
    <dbReference type="NCBI Taxonomy" id="1130821"/>
    <lineage>
        <taxon>Eukaryota</taxon>
        <taxon>Sar</taxon>
        <taxon>Alveolata</taxon>
        <taxon>Apicomplexa</taxon>
        <taxon>Conoidasida</taxon>
        <taxon>Coccidia</taxon>
        <taxon>Eucoccidiorida</taxon>
        <taxon>Eimeriorina</taxon>
        <taxon>Sarcocystidae</taxon>
        <taxon>Toxoplasma</taxon>
    </lineage>
</organism>
<proteinExistence type="predicted"/>
<evidence type="ECO:0000313" key="2">
    <source>
        <dbReference type="EMBL" id="KYK71625.1"/>
    </source>
</evidence>
<dbReference type="EMBL" id="AHZP02000175">
    <property type="protein sequence ID" value="KYK71625.1"/>
    <property type="molecule type" value="Genomic_DNA"/>
</dbReference>
<gene>
    <name evidence="2" type="ORF">TGPRC2_212150A</name>
</gene>
<comment type="caution">
    <text evidence="2">The sequence shown here is derived from an EMBL/GenBank/DDBJ whole genome shotgun (WGS) entry which is preliminary data.</text>
</comment>
<feature type="region of interest" description="Disordered" evidence="1">
    <location>
        <begin position="1"/>
        <end position="42"/>
    </location>
</feature>
<feature type="region of interest" description="Disordered" evidence="1">
    <location>
        <begin position="59"/>
        <end position="140"/>
    </location>
</feature>
<dbReference type="VEuPathDB" id="ToxoDB:TGPRC2_212150A"/>